<evidence type="ECO:0000256" key="1">
    <source>
        <dbReference type="SAM" id="Phobius"/>
    </source>
</evidence>
<organism evidence="2 3">
    <name type="scientific">Piscinibacter gummiphilus</name>
    <dbReference type="NCBI Taxonomy" id="946333"/>
    <lineage>
        <taxon>Bacteria</taxon>
        <taxon>Pseudomonadati</taxon>
        <taxon>Pseudomonadota</taxon>
        <taxon>Betaproteobacteria</taxon>
        <taxon>Burkholderiales</taxon>
        <taxon>Sphaerotilaceae</taxon>
        <taxon>Piscinibacter</taxon>
    </lineage>
</organism>
<accession>A0ABZ0CY33</accession>
<reference evidence="2 3" key="1">
    <citation type="submission" date="2023-10" db="EMBL/GenBank/DDBJ databases">
        <title>Bacteria for the degradation of biodegradable plastic PBAT(Polybutylene adipate terephthalate).</title>
        <authorList>
            <person name="Weon H.-Y."/>
            <person name="Yeon J."/>
        </authorList>
    </citation>
    <scope>NUCLEOTIDE SEQUENCE [LARGE SCALE GENOMIC DNA]</scope>
    <source>
        <strain evidence="2 3">SBD 7-3</strain>
    </source>
</reference>
<name>A0ABZ0CY33_9BURK</name>
<dbReference type="EMBL" id="CP136336">
    <property type="protein sequence ID" value="WOB09856.1"/>
    <property type="molecule type" value="Genomic_DNA"/>
</dbReference>
<feature type="transmembrane region" description="Helical" evidence="1">
    <location>
        <begin position="20"/>
        <end position="40"/>
    </location>
</feature>
<keyword evidence="1" id="KW-0472">Membrane</keyword>
<dbReference type="RefSeq" id="WP_316702730.1">
    <property type="nucleotide sequence ID" value="NZ_CP136336.1"/>
</dbReference>
<protein>
    <submittedName>
        <fullName evidence="2">Uncharacterized protein</fullName>
    </submittedName>
</protein>
<proteinExistence type="predicted"/>
<sequence>MNSLPNTPRATERTLFSNLAFGACSALMPYVLATLLLIAFA</sequence>
<dbReference type="Proteomes" id="UP001303946">
    <property type="component" value="Chromosome"/>
</dbReference>
<keyword evidence="1" id="KW-1133">Transmembrane helix</keyword>
<gene>
    <name evidence="2" type="ORF">RXV79_07255</name>
</gene>
<keyword evidence="3" id="KW-1185">Reference proteome</keyword>
<evidence type="ECO:0000313" key="3">
    <source>
        <dbReference type="Proteomes" id="UP001303946"/>
    </source>
</evidence>
<keyword evidence="1" id="KW-0812">Transmembrane</keyword>
<evidence type="ECO:0000313" key="2">
    <source>
        <dbReference type="EMBL" id="WOB09856.1"/>
    </source>
</evidence>